<dbReference type="Pfam" id="PF11951">
    <property type="entry name" value="Fungal_trans_2"/>
    <property type="match status" value="1"/>
</dbReference>
<dbReference type="SUPFAM" id="SSF57701">
    <property type="entry name" value="Zn2/Cys6 DNA-binding domain"/>
    <property type="match status" value="1"/>
</dbReference>
<name>A0A0D2DC23_9EURO</name>
<keyword evidence="9" id="KW-1185">Reference proteome</keyword>
<dbReference type="GO" id="GO:0000981">
    <property type="term" value="F:DNA-binding transcription factor activity, RNA polymerase II-specific"/>
    <property type="evidence" value="ECO:0007669"/>
    <property type="project" value="InterPro"/>
</dbReference>
<evidence type="ECO:0000313" key="9">
    <source>
        <dbReference type="Proteomes" id="UP000054466"/>
    </source>
</evidence>
<organism evidence="8 9">
    <name type="scientific">Cladophialophora immunda</name>
    <dbReference type="NCBI Taxonomy" id="569365"/>
    <lineage>
        <taxon>Eukaryota</taxon>
        <taxon>Fungi</taxon>
        <taxon>Dikarya</taxon>
        <taxon>Ascomycota</taxon>
        <taxon>Pezizomycotina</taxon>
        <taxon>Eurotiomycetes</taxon>
        <taxon>Chaetothyriomycetidae</taxon>
        <taxon>Chaetothyriales</taxon>
        <taxon>Herpotrichiellaceae</taxon>
        <taxon>Cladophialophora</taxon>
    </lineage>
</organism>
<gene>
    <name evidence="8" type="ORF">PV07_00139</name>
</gene>
<dbReference type="PANTHER" id="PTHR37534">
    <property type="entry name" value="TRANSCRIPTIONAL ACTIVATOR PROTEIN UGA3"/>
    <property type="match status" value="1"/>
</dbReference>
<evidence type="ECO:0000313" key="8">
    <source>
        <dbReference type="EMBL" id="KIW33279.1"/>
    </source>
</evidence>
<feature type="compositionally biased region" description="Polar residues" evidence="6">
    <location>
        <begin position="76"/>
        <end position="86"/>
    </location>
</feature>
<proteinExistence type="predicted"/>
<keyword evidence="3" id="KW-0238">DNA-binding</keyword>
<dbReference type="HOGENOM" id="CLU_023417_1_0_1"/>
<dbReference type="EMBL" id="KN847040">
    <property type="protein sequence ID" value="KIW33279.1"/>
    <property type="molecule type" value="Genomic_DNA"/>
</dbReference>
<dbReference type="CDD" id="cd00067">
    <property type="entry name" value="GAL4"/>
    <property type="match status" value="1"/>
</dbReference>
<dbReference type="STRING" id="569365.A0A0D2DC23"/>
<dbReference type="VEuPathDB" id="FungiDB:PV07_00139"/>
<dbReference type="AlphaFoldDB" id="A0A0D2DC23"/>
<evidence type="ECO:0000256" key="1">
    <source>
        <dbReference type="ARBA" id="ARBA00004123"/>
    </source>
</evidence>
<dbReference type="OrthoDB" id="1919336at2759"/>
<dbReference type="PROSITE" id="PS50048">
    <property type="entry name" value="ZN2_CY6_FUNGAL_2"/>
    <property type="match status" value="1"/>
</dbReference>
<dbReference type="InterPro" id="IPR036864">
    <property type="entry name" value="Zn2-C6_fun-type_DNA-bd_sf"/>
</dbReference>
<accession>A0A0D2DC23</accession>
<dbReference type="SMART" id="SM00066">
    <property type="entry name" value="GAL4"/>
    <property type="match status" value="1"/>
</dbReference>
<reference evidence="8 9" key="1">
    <citation type="submission" date="2015-01" db="EMBL/GenBank/DDBJ databases">
        <title>The Genome Sequence of Cladophialophora immunda CBS83496.</title>
        <authorList>
            <consortium name="The Broad Institute Genomics Platform"/>
            <person name="Cuomo C."/>
            <person name="de Hoog S."/>
            <person name="Gorbushina A."/>
            <person name="Stielow B."/>
            <person name="Teixiera M."/>
            <person name="Abouelleil A."/>
            <person name="Chapman S.B."/>
            <person name="Priest M."/>
            <person name="Young S.K."/>
            <person name="Wortman J."/>
            <person name="Nusbaum C."/>
            <person name="Birren B."/>
        </authorList>
    </citation>
    <scope>NUCLEOTIDE SEQUENCE [LARGE SCALE GENOMIC DNA]</scope>
    <source>
        <strain evidence="8 9">CBS 83496</strain>
    </source>
</reference>
<dbReference type="PROSITE" id="PS00463">
    <property type="entry name" value="ZN2_CY6_FUNGAL_1"/>
    <property type="match status" value="1"/>
</dbReference>
<keyword evidence="5" id="KW-0539">Nucleus</keyword>
<dbReference type="GO" id="GO:0008270">
    <property type="term" value="F:zinc ion binding"/>
    <property type="evidence" value="ECO:0007669"/>
    <property type="project" value="InterPro"/>
</dbReference>
<feature type="region of interest" description="Disordered" evidence="6">
    <location>
        <begin position="59"/>
        <end position="86"/>
    </location>
</feature>
<feature type="domain" description="Zn(2)-C6 fungal-type" evidence="7">
    <location>
        <begin position="26"/>
        <end position="56"/>
    </location>
</feature>
<dbReference type="Pfam" id="PF00172">
    <property type="entry name" value="Zn_clus"/>
    <property type="match status" value="1"/>
</dbReference>
<dbReference type="PANTHER" id="PTHR37534:SF46">
    <property type="entry name" value="ZN(II)2CYS6 TRANSCRIPTION FACTOR (EUROFUNG)"/>
    <property type="match status" value="1"/>
</dbReference>
<evidence type="ECO:0000256" key="3">
    <source>
        <dbReference type="ARBA" id="ARBA00023125"/>
    </source>
</evidence>
<dbReference type="InterPro" id="IPR001138">
    <property type="entry name" value="Zn2Cys6_DnaBD"/>
</dbReference>
<sequence length="538" mass="60677">MGEPAEGVKNYRKPRRRPAHLRTKTGCLTCRQRKKKCDEHPGVCQNCAKRKIDCIWPAKPNSRSNEPSPSARGQDASPSPSLATESVDNNNAELQAIGDADEQVYTYFSPSSASLSPGSVIRGVDNNDNDELPLIVSPQLTAFSSNTKIHSPPLFDYMRMVFVPQLVRPATDRQYIDDFTSGSLQVANNIPFFMDALLACSAAEIKRDDPFHRRMAETHYINAVGGMRAYLARDDSPLAEIIALRTVLILCIYERTRLYHSEGVSTHLYGAAALLKSCWKRMEASRSMPAAWTTTRILTLESFIFHVATSIPFQHPSPTSSTLVDEAFMNAQLILEQLWLENTMDYAYSPVLGAPPMLFSFVRQVALIYSQFRCQSFDVRQCHRLEQDLRRWSDDNIPIPNTLHVVGSDDAVNGCLALSLLTDSQNASQSFFGPKLYTFAAKLLLRHMIAYSSGMRGQRLSTHLSSLFSELMVLVRFVEPSVDYFAEYYAWPFYCLGVCIEGAQARDFLMNKIMAFWKTTRNGTMRRLADILQEDWAH</sequence>
<dbReference type="Gene3D" id="4.10.240.10">
    <property type="entry name" value="Zn(2)-C6 fungal-type DNA-binding domain"/>
    <property type="match status" value="1"/>
</dbReference>
<protein>
    <recommendedName>
        <fullName evidence="7">Zn(2)-C6 fungal-type domain-containing protein</fullName>
    </recommendedName>
</protein>
<dbReference type="RefSeq" id="XP_016253495.1">
    <property type="nucleotide sequence ID" value="XM_016386567.1"/>
</dbReference>
<keyword evidence="4" id="KW-0804">Transcription</keyword>
<evidence type="ECO:0000256" key="4">
    <source>
        <dbReference type="ARBA" id="ARBA00023163"/>
    </source>
</evidence>
<dbReference type="GeneID" id="27339333"/>
<evidence type="ECO:0000256" key="2">
    <source>
        <dbReference type="ARBA" id="ARBA00023015"/>
    </source>
</evidence>
<keyword evidence="2" id="KW-0805">Transcription regulation</keyword>
<evidence type="ECO:0000256" key="6">
    <source>
        <dbReference type="SAM" id="MobiDB-lite"/>
    </source>
</evidence>
<comment type="subcellular location">
    <subcellularLocation>
        <location evidence="1">Nucleus</location>
    </subcellularLocation>
</comment>
<evidence type="ECO:0000259" key="7">
    <source>
        <dbReference type="PROSITE" id="PS50048"/>
    </source>
</evidence>
<dbReference type="Proteomes" id="UP000054466">
    <property type="component" value="Unassembled WGS sequence"/>
</dbReference>
<dbReference type="InterPro" id="IPR021858">
    <property type="entry name" value="Fun_TF"/>
</dbReference>
<evidence type="ECO:0000256" key="5">
    <source>
        <dbReference type="ARBA" id="ARBA00023242"/>
    </source>
</evidence>
<dbReference type="GO" id="GO:0003677">
    <property type="term" value="F:DNA binding"/>
    <property type="evidence" value="ECO:0007669"/>
    <property type="project" value="UniProtKB-KW"/>
</dbReference>